<organism evidence="2 3">
    <name type="scientific">Pomacea canaliculata</name>
    <name type="common">Golden apple snail</name>
    <dbReference type="NCBI Taxonomy" id="400727"/>
    <lineage>
        <taxon>Eukaryota</taxon>
        <taxon>Metazoa</taxon>
        <taxon>Spiralia</taxon>
        <taxon>Lophotrochozoa</taxon>
        <taxon>Mollusca</taxon>
        <taxon>Gastropoda</taxon>
        <taxon>Caenogastropoda</taxon>
        <taxon>Architaenioglossa</taxon>
        <taxon>Ampullarioidea</taxon>
        <taxon>Ampullariidae</taxon>
        <taxon>Pomacea</taxon>
    </lineage>
</organism>
<dbReference type="Proteomes" id="UP000245119">
    <property type="component" value="Linkage Group LG6"/>
</dbReference>
<dbReference type="EMBL" id="PZQS01000006">
    <property type="protein sequence ID" value="PVD29334.1"/>
    <property type="molecule type" value="Genomic_DNA"/>
</dbReference>
<sequence length="200" mass="22320">MMFPTRPSSHFSLDWRAGYFQVKENKLALRDEGGAPSVGGKGHTLYSPQAHSPTGPTGPHSHKAVSDGRARRPRAALVPHYRLHCLPWRTPTITWPHPTFVKYRLSLFTMFGRGWAFRGKQLLDIRWFGDKMTSLNDLQTTGDGQAPEYVSETVSRPHSWLSRFAKDQIIGPLITPPVLRGQGCGCCADTVTIHWGGWGS</sequence>
<feature type="compositionally biased region" description="Polar residues" evidence="1">
    <location>
        <begin position="46"/>
        <end position="55"/>
    </location>
</feature>
<dbReference type="AlphaFoldDB" id="A0A2T7P7C5"/>
<keyword evidence="3" id="KW-1185">Reference proteome</keyword>
<accession>A0A2T7P7C5</accession>
<evidence type="ECO:0000313" key="2">
    <source>
        <dbReference type="EMBL" id="PVD29334.1"/>
    </source>
</evidence>
<gene>
    <name evidence="2" type="ORF">C0Q70_11932</name>
</gene>
<reference evidence="2 3" key="1">
    <citation type="submission" date="2018-04" db="EMBL/GenBank/DDBJ databases">
        <title>The genome of golden apple snail Pomacea canaliculata provides insight into stress tolerance and invasive adaptation.</title>
        <authorList>
            <person name="Liu C."/>
            <person name="Liu B."/>
            <person name="Ren Y."/>
            <person name="Zhang Y."/>
            <person name="Wang H."/>
            <person name="Li S."/>
            <person name="Jiang F."/>
            <person name="Yin L."/>
            <person name="Zhang G."/>
            <person name="Qian W."/>
            <person name="Fan W."/>
        </authorList>
    </citation>
    <scope>NUCLEOTIDE SEQUENCE [LARGE SCALE GENOMIC DNA]</scope>
    <source>
        <strain evidence="2">SZHN2017</strain>
        <tissue evidence="2">Muscle</tissue>
    </source>
</reference>
<protein>
    <submittedName>
        <fullName evidence="2">Uncharacterized protein</fullName>
    </submittedName>
</protein>
<feature type="region of interest" description="Disordered" evidence="1">
    <location>
        <begin position="31"/>
        <end position="71"/>
    </location>
</feature>
<evidence type="ECO:0000313" key="3">
    <source>
        <dbReference type="Proteomes" id="UP000245119"/>
    </source>
</evidence>
<proteinExistence type="predicted"/>
<name>A0A2T7P7C5_POMCA</name>
<evidence type="ECO:0000256" key="1">
    <source>
        <dbReference type="SAM" id="MobiDB-lite"/>
    </source>
</evidence>
<comment type="caution">
    <text evidence="2">The sequence shown here is derived from an EMBL/GenBank/DDBJ whole genome shotgun (WGS) entry which is preliminary data.</text>
</comment>